<dbReference type="AlphaFoldDB" id="A0A9W7C5V7"/>
<reference evidence="2" key="1">
    <citation type="journal article" date="2023" name="Commun. Biol.">
        <title>Genome analysis of Parmales, the sister group of diatoms, reveals the evolutionary specialization of diatoms from phago-mixotrophs to photoautotrophs.</title>
        <authorList>
            <person name="Ban H."/>
            <person name="Sato S."/>
            <person name="Yoshikawa S."/>
            <person name="Yamada K."/>
            <person name="Nakamura Y."/>
            <person name="Ichinomiya M."/>
            <person name="Sato N."/>
            <person name="Blanc-Mathieu R."/>
            <person name="Endo H."/>
            <person name="Kuwata A."/>
            <person name="Ogata H."/>
        </authorList>
    </citation>
    <scope>NUCLEOTIDE SEQUENCE [LARGE SCALE GENOMIC DNA]</scope>
    <source>
        <strain evidence="2">NIES 3699</strain>
    </source>
</reference>
<keyword evidence="2" id="KW-1185">Reference proteome</keyword>
<sequence>MSSNNNSNNSSNNNASPFVLPGDVLNPYLPPISPSLEIVLSPTIIYDSKTVPNPTFKSTVKGYLKITQTQNKLLLTIPQTLSPTPTLNMELLALIKTPSTQTHHLLTVPNFPSHTFLLPPLSFPGATKRNKPTLKFDDVIFCKVSSISANVVTCTCKSEGDKDWVTGISSLSLRRNRISQR</sequence>
<dbReference type="Proteomes" id="UP001165160">
    <property type="component" value="Unassembled WGS sequence"/>
</dbReference>
<protein>
    <submittedName>
        <fullName evidence="1">Uncharacterized protein</fullName>
    </submittedName>
</protein>
<dbReference type="Gene3D" id="2.40.50.140">
    <property type="entry name" value="Nucleic acid-binding proteins"/>
    <property type="match status" value="1"/>
</dbReference>
<dbReference type="EMBL" id="BRXX01000239">
    <property type="protein sequence ID" value="GMH99817.1"/>
    <property type="molecule type" value="Genomic_DNA"/>
</dbReference>
<organism evidence="1 2">
    <name type="scientific">Triparma verrucosa</name>
    <dbReference type="NCBI Taxonomy" id="1606542"/>
    <lineage>
        <taxon>Eukaryota</taxon>
        <taxon>Sar</taxon>
        <taxon>Stramenopiles</taxon>
        <taxon>Ochrophyta</taxon>
        <taxon>Bolidophyceae</taxon>
        <taxon>Parmales</taxon>
        <taxon>Triparmaceae</taxon>
        <taxon>Triparma</taxon>
    </lineage>
</organism>
<gene>
    <name evidence="1" type="ORF">TrVE_jg2116</name>
</gene>
<dbReference type="Pfam" id="PF21262">
    <property type="entry name" value="RRP40_S1"/>
    <property type="match status" value="1"/>
</dbReference>
<comment type="caution">
    <text evidence="1">The sequence shown here is derived from an EMBL/GenBank/DDBJ whole genome shotgun (WGS) entry which is preliminary data.</text>
</comment>
<name>A0A9W7C5V7_9STRA</name>
<dbReference type="InterPro" id="IPR012340">
    <property type="entry name" value="NA-bd_OB-fold"/>
</dbReference>
<evidence type="ECO:0000313" key="2">
    <source>
        <dbReference type="Proteomes" id="UP001165160"/>
    </source>
</evidence>
<proteinExistence type="predicted"/>
<accession>A0A9W7C5V7</accession>
<evidence type="ECO:0000313" key="1">
    <source>
        <dbReference type="EMBL" id="GMH99817.1"/>
    </source>
</evidence>